<dbReference type="InterPro" id="IPR030395">
    <property type="entry name" value="GP_PDE_dom"/>
</dbReference>
<dbReference type="Pfam" id="PF03009">
    <property type="entry name" value="GDPD"/>
    <property type="match status" value="1"/>
</dbReference>
<comment type="caution">
    <text evidence="2">The sequence shown here is derived from an EMBL/GenBank/DDBJ whole genome shotgun (WGS) entry which is preliminary data.</text>
</comment>
<dbReference type="GO" id="GO:0008081">
    <property type="term" value="F:phosphoric diester hydrolase activity"/>
    <property type="evidence" value="ECO:0007669"/>
    <property type="project" value="InterPro"/>
</dbReference>
<dbReference type="RefSeq" id="WP_009806366.1">
    <property type="nucleotide sequence ID" value="NZ_CH724131.1"/>
</dbReference>
<dbReference type="SUPFAM" id="SSF51695">
    <property type="entry name" value="PLC-like phosphodiesterases"/>
    <property type="match status" value="1"/>
</dbReference>
<dbReference type="OrthoDB" id="384721at2"/>
<dbReference type="PROSITE" id="PS51704">
    <property type="entry name" value="GP_PDE"/>
    <property type="match status" value="1"/>
</dbReference>
<dbReference type="PANTHER" id="PTHR46211">
    <property type="entry name" value="GLYCEROPHOSPHORYL DIESTER PHOSPHODIESTERASE"/>
    <property type="match status" value="1"/>
</dbReference>
<keyword evidence="3" id="KW-1185">Reference proteome</keyword>
<organism evidence="2 3">
    <name type="scientific">Pseudooceanicola batsensis (strain ATCC BAA-863 / DSM 15984 / KCTC 12145 / HTCC2597)</name>
    <name type="common">Oceanicola batsensis</name>
    <dbReference type="NCBI Taxonomy" id="252305"/>
    <lineage>
        <taxon>Bacteria</taxon>
        <taxon>Pseudomonadati</taxon>
        <taxon>Pseudomonadota</taxon>
        <taxon>Alphaproteobacteria</taxon>
        <taxon>Rhodobacterales</taxon>
        <taxon>Paracoccaceae</taxon>
        <taxon>Pseudooceanicola</taxon>
    </lineage>
</organism>
<proteinExistence type="predicted"/>
<evidence type="ECO:0000313" key="2">
    <source>
        <dbReference type="EMBL" id="EAQ03713.1"/>
    </source>
</evidence>
<dbReference type="HOGENOM" id="CLU_030006_10_0_5"/>
<gene>
    <name evidence="2" type="ORF">OB2597_10736</name>
</gene>
<feature type="domain" description="GP-PDE" evidence="1">
    <location>
        <begin position="9"/>
        <end position="254"/>
    </location>
</feature>
<dbReference type="InterPro" id="IPR017946">
    <property type="entry name" value="PLC-like_Pdiesterase_TIM-brl"/>
</dbReference>
<accession>A3TVR7</accession>
<protein>
    <submittedName>
        <fullName evidence="2">Phosphodiesterase-like</fullName>
    </submittedName>
</protein>
<dbReference type="EMBL" id="AAMO01000003">
    <property type="protein sequence ID" value="EAQ03713.1"/>
    <property type="molecule type" value="Genomic_DNA"/>
</dbReference>
<dbReference type="STRING" id="252305.OB2597_10736"/>
<sequence>MTLPEGFLRLPVAHRALHDVTDGRPENSVEAVRAAVAAGYAIEIDLQLSADGQAMVFHDYDLARLTGRSGPLQRKTAEELTGIPLLGGATGIPTFGTILAEVAGRVPLLVEIKDQDGALGPAVGRLEEAAARALEGYVGPVAVMSFNPNAVRIFGGLAPAVPVGLTTCAFAKADWQLIPAQRRERLRDIPDIKASRACFVSHDARDLANPRIAELKSRGMPVLAWTIRSPEAEAEARRIADNVTFEGYNAVIPA</sequence>
<dbReference type="Proteomes" id="UP000004318">
    <property type="component" value="Unassembled WGS sequence"/>
</dbReference>
<evidence type="ECO:0000313" key="3">
    <source>
        <dbReference type="Proteomes" id="UP000004318"/>
    </source>
</evidence>
<dbReference type="Gene3D" id="3.20.20.190">
    <property type="entry name" value="Phosphatidylinositol (PI) phosphodiesterase"/>
    <property type="match status" value="1"/>
</dbReference>
<dbReference type="GO" id="GO:0006629">
    <property type="term" value="P:lipid metabolic process"/>
    <property type="evidence" value="ECO:0007669"/>
    <property type="project" value="InterPro"/>
</dbReference>
<dbReference type="eggNOG" id="COG0584">
    <property type="taxonomic scope" value="Bacteria"/>
</dbReference>
<dbReference type="AlphaFoldDB" id="A3TVR7"/>
<reference evidence="2 3" key="1">
    <citation type="journal article" date="2010" name="J. Bacteriol.">
        <title>Genome sequences of Oceanicola granulosus HTCC2516(T) and Oceanicola batsensis HTCC2597(TDelta).</title>
        <authorList>
            <person name="Thrash J.C."/>
            <person name="Cho J.C."/>
            <person name="Vergin K.L."/>
            <person name="Giovannoni S.J."/>
        </authorList>
    </citation>
    <scope>NUCLEOTIDE SEQUENCE [LARGE SCALE GENOMIC DNA]</scope>
    <source>
        <strain evidence="3">ATCC BAA-863 / DSM 15984 / KCTC 12145 / HTCC2597</strain>
    </source>
</reference>
<dbReference type="PANTHER" id="PTHR46211:SF1">
    <property type="entry name" value="GLYCEROPHOSPHODIESTER PHOSPHODIESTERASE, CYTOPLASMIC"/>
    <property type="match status" value="1"/>
</dbReference>
<evidence type="ECO:0000259" key="1">
    <source>
        <dbReference type="PROSITE" id="PS51704"/>
    </source>
</evidence>
<name>A3TVR7_PSEBH</name>